<dbReference type="GO" id="GO:0009231">
    <property type="term" value="P:riboflavin biosynthetic process"/>
    <property type="evidence" value="ECO:0007669"/>
    <property type="project" value="UniProtKB-UniPathway"/>
</dbReference>
<keyword evidence="6" id="KW-0456">Lyase</keyword>
<evidence type="ECO:0000256" key="1">
    <source>
        <dbReference type="ARBA" id="ARBA00005104"/>
    </source>
</evidence>
<proteinExistence type="predicted"/>
<dbReference type="Proteomes" id="UP000509301">
    <property type="component" value="Chromosome"/>
</dbReference>
<name>A0A6N0P072_9CREN</name>
<dbReference type="OrthoDB" id="25735at2157"/>
<evidence type="ECO:0000313" key="8">
    <source>
        <dbReference type="Proteomes" id="UP000509301"/>
    </source>
</evidence>
<protein>
    <submittedName>
        <fullName evidence="7">3,4-dihydroxy-2-butanone 4-phosphate synthase</fullName>
    </submittedName>
</protein>
<dbReference type="InterPro" id="IPR017945">
    <property type="entry name" value="DHBP_synth_RibB-like_a/b_dom"/>
</dbReference>
<dbReference type="UniPathway" id="UPA00275"/>
<dbReference type="GO" id="GO:0005829">
    <property type="term" value="C:cytosol"/>
    <property type="evidence" value="ECO:0007669"/>
    <property type="project" value="TreeGrafter"/>
</dbReference>
<evidence type="ECO:0000256" key="6">
    <source>
        <dbReference type="ARBA" id="ARBA00023239"/>
    </source>
</evidence>
<dbReference type="PANTHER" id="PTHR21327:SF46">
    <property type="entry name" value="3,4-DIHYDROXY-2-BUTANONE 4-PHOSPHATE SYNTHASE"/>
    <property type="match status" value="1"/>
</dbReference>
<keyword evidence="2" id="KW-0686">Riboflavin biosynthesis</keyword>
<dbReference type="AlphaFoldDB" id="A0A6N0P072"/>
<dbReference type="NCBIfam" id="NF004437">
    <property type="entry name" value="PRK05773.1"/>
    <property type="match status" value="1"/>
</dbReference>
<sequence>MNRSVLKKELESGLPILVYDFDGREEEVDMVFYGGAVSWKSIRTLRSVAGGLICYATGMKEAESLGLPFQVEILRSIKGLDRLVKKPVYNDEPAFSLWINHVKTTTGISDRDRALTVQSLHEIITGLNEKGSDFRERFYQEFYSPGHVPLLISRGIGRRKGHTELTVELMNLLGLERSVVFAEMLDEGISMKKDKVMDFAKYRGFIFIEGKEILKEVSS</sequence>
<organism evidence="7 8">
    <name type="scientific">Metallosphaera tengchongensis</name>
    <dbReference type="NCBI Taxonomy" id="1532350"/>
    <lineage>
        <taxon>Archaea</taxon>
        <taxon>Thermoproteota</taxon>
        <taxon>Thermoprotei</taxon>
        <taxon>Sulfolobales</taxon>
        <taxon>Sulfolobaceae</taxon>
        <taxon>Metallosphaera</taxon>
    </lineage>
</organism>
<evidence type="ECO:0000256" key="5">
    <source>
        <dbReference type="ARBA" id="ARBA00023211"/>
    </source>
</evidence>
<keyword evidence="5" id="KW-0464">Manganese</keyword>
<dbReference type="Pfam" id="PF00926">
    <property type="entry name" value="DHBP_synthase"/>
    <property type="match status" value="1"/>
</dbReference>
<dbReference type="PANTHER" id="PTHR21327">
    <property type="entry name" value="GTP CYCLOHYDROLASE II-RELATED"/>
    <property type="match status" value="1"/>
</dbReference>
<dbReference type="Gene3D" id="3.90.870.10">
    <property type="entry name" value="DHBP synthase"/>
    <property type="match status" value="1"/>
</dbReference>
<keyword evidence="3" id="KW-0479">Metal-binding</keyword>
<dbReference type="GO" id="GO:0008686">
    <property type="term" value="F:3,4-dihydroxy-2-butanone-4-phosphate synthase activity"/>
    <property type="evidence" value="ECO:0007669"/>
    <property type="project" value="InterPro"/>
</dbReference>
<evidence type="ECO:0000256" key="3">
    <source>
        <dbReference type="ARBA" id="ARBA00022723"/>
    </source>
</evidence>
<evidence type="ECO:0000256" key="4">
    <source>
        <dbReference type="ARBA" id="ARBA00022842"/>
    </source>
</evidence>
<evidence type="ECO:0000256" key="2">
    <source>
        <dbReference type="ARBA" id="ARBA00022619"/>
    </source>
</evidence>
<dbReference type="KEGG" id="mten:GWK48_04955"/>
<dbReference type="EMBL" id="CP049074">
    <property type="protein sequence ID" value="QKR01008.1"/>
    <property type="molecule type" value="Genomic_DNA"/>
</dbReference>
<comment type="pathway">
    <text evidence="1">Cofactor biosynthesis; riboflavin biosynthesis.</text>
</comment>
<dbReference type="GO" id="GO:0046872">
    <property type="term" value="F:metal ion binding"/>
    <property type="evidence" value="ECO:0007669"/>
    <property type="project" value="UniProtKB-KW"/>
</dbReference>
<gene>
    <name evidence="7" type="ORF">GWK48_04955</name>
</gene>
<dbReference type="InterPro" id="IPR000422">
    <property type="entry name" value="DHBP_synthase_RibB"/>
</dbReference>
<keyword evidence="4" id="KW-0460">Magnesium</keyword>
<accession>A0A6N0P072</accession>
<reference evidence="7 8" key="1">
    <citation type="submission" date="2020-02" db="EMBL/GenBank/DDBJ databases">
        <title>Comparative genome analysis reveals the metabolism and evolution of the thermophilic archaeal genus Metallosphaera.</title>
        <authorList>
            <person name="Jiang C."/>
        </authorList>
    </citation>
    <scope>NUCLEOTIDE SEQUENCE [LARGE SCALE GENOMIC DNA]</scope>
    <source>
        <strain evidence="7 8">Ric-A</strain>
    </source>
</reference>
<keyword evidence="8" id="KW-1185">Reference proteome</keyword>
<dbReference type="SUPFAM" id="SSF55821">
    <property type="entry name" value="YrdC/RibB"/>
    <property type="match status" value="1"/>
</dbReference>
<evidence type="ECO:0000313" key="7">
    <source>
        <dbReference type="EMBL" id="QKR01008.1"/>
    </source>
</evidence>